<proteinExistence type="predicted"/>
<evidence type="ECO:0000313" key="7">
    <source>
        <dbReference type="EMBL" id="HIT59425.1"/>
    </source>
</evidence>
<dbReference type="GO" id="GO:0005576">
    <property type="term" value="C:extracellular region"/>
    <property type="evidence" value="ECO:0007669"/>
    <property type="project" value="UniProtKB-SubCell"/>
</dbReference>
<dbReference type="InterPro" id="IPR055372">
    <property type="entry name" value="CBM96"/>
</dbReference>
<accession>A0A9D1GVU2</accession>
<evidence type="ECO:0000313" key="8">
    <source>
        <dbReference type="Proteomes" id="UP000824136"/>
    </source>
</evidence>
<comment type="subcellular location">
    <subcellularLocation>
        <location evidence="1">Secreted</location>
    </subcellularLocation>
</comment>
<name>A0A9D1GVU2_9FIRM</name>
<dbReference type="Gene3D" id="2.115.10.20">
    <property type="entry name" value="Glycosyl hydrolase domain, family 43"/>
    <property type="match status" value="1"/>
</dbReference>
<dbReference type="SUPFAM" id="SSF75005">
    <property type="entry name" value="Arabinanase/levansucrase/invertase"/>
    <property type="match status" value="1"/>
</dbReference>
<feature type="domain" description="Carbohydrate-binding module family 96" evidence="6">
    <location>
        <begin position="399"/>
        <end position="590"/>
    </location>
</feature>
<dbReference type="Pfam" id="PF24517">
    <property type="entry name" value="CBM96"/>
    <property type="match status" value="1"/>
</dbReference>
<dbReference type="InterPro" id="IPR023296">
    <property type="entry name" value="Glyco_hydro_beta-prop_sf"/>
</dbReference>
<sequence>MKNLVKKAAASATAGIIALSTLLTSVPVSAEGNGEITQFMDCFMPMPIIEELTDDCWGARAGLRDQSNGLEDREMDEYCYWDGGIIKDEETGKYYMFASRWNQAGGHWGQNGISGWQGSQAIYAVSDNLYGPYTDMGPIWPDWCDGAGHNVFPFMVSETDPLYEEGYRYAIMISDTGMHGEIANGTIHIAKSLDGPWDLLQNGNSGRLKAVGSSGYYLTNVSITLRDDGKYEAINRNGDKAIADSLEGDWVVQLYGLWWQVEGMPNVNVEDPVIWYSDGLYHVVANKWDTKEAFYLTSEDGVTNWVRHSGIAYTPKENFLEYEDGTENNWAKLERPNIYVEDGTIKAFTFAVIDVEKEQDLGNDSHGSKIIVVPFNGEGLDEFARSDVYVDPMAHRDGIEPIADTTAQSWSNEANLNYGGEPFLQLQRNSAQGIFGEGEKAIDSYDCKIAYIKYDISKYIDKEIEDVYLSIVYQGLQAGVSAENQIEVALAESDWEEGTGSGTAPNANGNVQQNDDEVIWSNQPAIISSADETVVSDAFATADSPIEVKIDVTDMVKSYIEDNPGETVITFALCEMNGNRLHIGSKEGGVSTVPLLDVNYVGQEEEEEKEAAEENISQNSESSATPMIVGIVAAVVVIIVAIIIIIAAKKPKNEKKS</sequence>
<keyword evidence="4" id="KW-0472">Membrane</keyword>
<evidence type="ECO:0000256" key="5">
    <source>
        <dbReference type="SAM" id="SignalP"/>
    </source>
</evidence>
<feature type="signal peptide" evidence="5">
    <location>
        <begin position="1"/>
        <end position="30"/>
    </location>
</feature>
<organism evidence="7 8">
    <name type="scientific">Candidatus Faeciplasma pullistercoris</name>
    <dbReference type="NCBI Taxonomy" id="2840800"/>
    <lineage>
        <taxon>Bacteria</taxon>
        <taxon>Bacillati</taxon>
        <taxon>Bacillota</taxon>
        <taxon>Clostridia</taxon>
        <taxon>Eubacteriales</taxon>
        <taxon>Oscillospiraceae</taxon>
        <taxon>Oscillospiraceae incertae sedis</taxon>
        <taxon>Candidatus Faeciplasma</taxon>
    </lineage>
</organism>
<dbReference type="AlphaFoldDB" id="A0A9D1GVU2"/>
<keyword evidence="3 5" id="KW-0732">Signal</keyword>
<dbReference type="CDD" id="cd08994">
    <property type="entry name" value="GH43_62_32_68_117_130-like"/>
    <property type="match status" value="1"/>
</dbReference>
<feature type="chain" id="PRO_5038494551" evidence="5">
    <location>
        <begin position="31"/>
        <end position="657"/>
    </location>
</feature>
<dbReference type="GO" id="GO:0016787">
    <property type="term" value="F:hydrolase activity"/>
    <property type="evidence" value="ECO:0007669"/>
    <property type="project" value="UniProtKB-KW"/>
</dbReference>
<gene>
    <name evidence="7" type="ORF">IAC39_06915</name>
</gene>
<keyword evidence="2" id="KW-0964">Secreted</keyword>
<evidence type="ECO:0000256" key="2">
    <source>
        <dbReference type="ARBA" id="ARBA00022525"/>
    </source>
</evidence>
<reference evidence="7" key="1">
    <citation type="submission" date="2020-10" db="EMBL/GenBank/DDBJ databases">
        <authorList>
            <person name="Gilroy R."/>
        </authorList>
    </citation>
    <scope>NUCLEOTIDE SEQUENCE</scope>
    <source>
        <strain evidence="7">CHK33-4379</strain>
    </source>
</reference>
<evidence type="ECO:0000256" key="1">
    <source>
        <dbReference type="ARBA" id="ARBA00004613"/>
    </source>
</evidence>
<keyword evidence="7" id="KW-0378">Hydrolase</keyword>
<evidence type="ECO:0000259" key="6">
    <source>
        <dbReference type="Pfam" id="PF24517"/>
    </source>
</evidence>
<keyword evidence="4" id="KW-1133">Transmembrane helix</keyword>
<keyword evidence="4" id="KW-0812">Transmembrane</keyword>
<dbReference type="NCBIfam" id="NF033679">
    <property type="entry name" value="DNRLRE_dom"/>
    <property type="match status" value="1"/>
</dbReference>
<comment type="caution">
    <text evidence="7">The sequence shown here is derived from an EMBL/GenBank/DDBJ whole genome shotgun (WGS) entry which is preliminary data.</text>
</comment>
<dbReference type="EMBL" id="DVLL01000021">
    <property type="protein sequence ID" value="HIT59425.1"/>
    <property type="molecule type" value="Genomic_DNA"/>
</dbReference>
<evidence type="ECO:0000256" key="3">
    <source>
        <dbReference type="ARBA" id="ARBA00022729"/>
    </source>
</evidence>
<dbReference type="Proteomes" id="UP000824136">
    <property type="component" value="Unassembled WGS sequence"/>
</dbReference>
<protein>
    <submittedName>
        <fullName evidence="7">Glycoside hydrolase family protein</fullName>
    </submittedName>
</protein>
<evidence type="ECO:0000256" key="4">
    <source>
        <dbReference type="SAM" id="Phobius"/>
    </source>
</evidence>
<reference evidence="7" key="2">
    <citation type="journal article" date="2021" name="PeerJ">
        <title>Extensive microbial diversity within the chicken gut microbiome revealed by metagenomics and culture.</title>
        <authorList>
            <person name="Gilroy R."/>
            <person name="Ravi A."/>
            <person name="Getino M."/>
            <person name="Pursley I."/>
            <person name="Horton D.L."/>
            <person name="Alikhan N.F."/>
            <person name="Baker D."/>
            <person name="Gharbi K."/>
            <person name="Hall N."/>
            <person name="Watson M."/>
            <person name="Adriaenssens E.M."/>
            <person name="Foster-Nyarko E."/>
            <person name="Jarju S."/>
            <person name="Secka A."/>
            <person name="Antonio M."/>
            <person name="Oren A."/>
            <person name="Chaudhuri R.R."/>
            <person name="La Ragione R."/>
            <person name="Hildebrand F."/>
            <person name="Pallen M.J."/>
        </authorList>
    </citation>
    <scope>NUCLEOTIDE SEQUENCE</scope>
    <source>
        <strain evidence="7">CHK33-4379</strain>
    </source>
</reference>
<feature type="transmembrane region" description="Helical" evidence="4">
    <location>
        <begin position="627"/>
        <end position="648"/>
    </location>
</feature>